<evidence type="ECO:0000256" key="1">
    <source>
        <dbReference type="SAM" id="Phobius"/>
    </source>
</evidence>
<feature type="transmembrane region" description="Helical" evidence="1">
    <location>
        <begin position="20"/>
        <end position="40"/>
    </location>
</feature>
<dbReference type="Gene3D" id="1.10.150.280">
    <property type="entry name" value="AF1531-like domain"/>
    <property type="match status" value="3"/>
</dbReference>
<dbReference type="OrthoDB" id="981124at2"/>
<dbReference type="InterPro" id="IPR051675">
    <property type="entry name" value="Endo/Exo/Phosphatase_dom_1"/>
</dbReference>
<dbReference type="GO" id="GO:0015627">
    <property type="term" value="C:type II protein secretion system complex"/>
    <property type="evidence" value="ECO:0007669"/>
    <property type="project" value="TreeGrafter"/>
</dbReference>
<proteinExistence type="predicted"/>
<dbReference type="GO" id="GO:0015628">
    <property type="term" value="P:protein secretion by the type II secretion system"/>
    <property type="evidence" value="ECO:0007669"/>
    <property type="project" value="TreeGrafter"/>
</dbReference>
<dbReference type="InterPro" id="IPR010994">
    <property type="entry name" value="RuvA_2-like"/>
</dbReference>
<gene>
    <name evidence="2" type="ORF">SAMN04488109_3699</name>
</gene>
<dbReference type="RefSeq" id="WP_073136763.1">
    <property type="nucleotide sequence ID" value="NZ_FQWQ01000002.1"/>
</dbReference>
<dbReference type="Proteomes" id="UP000184212">
    <property type="component" value="Unassembled WGS sequence"/>
</dbReference>
<evidence type="ECO:0000313" key="2">
    <source>
        <dbReference type="EMBL" id="SHH32341.1"/>
    </source>
</evidence>
<keyword evidence="1" id="KW-1133">Transmembrane helix</keyword>
<keyword evidence="1" id="KW-0812">Transmembrane</keyword>
<keyword evidence="1" id="KW-0472">Membrane</keyword>
<dbReference type="EMBL" id="FQWQ01000002">
    <property type="protein sequence ID" value="SHH32341.1"/>
    <property type="molecule type" value="Genomic_DNA"/>
</dbReference>
<reference evidence="2 3" key="1">
    <citation type="submission" date="2016-11" db="EMBL/GenBank/DDBJ databases">
        <authorList>
            <person name="Jaros S."/>
            <person name="Januszkiewicz K."/>
            <person name="Wedrychowicz H."/>
        </authorList>
    </citation>
    <scope>NUCLEOTIDE SEQUENCE [LARGE SCALE GENOMIC DNA]</scope>
    <source>
        <strain evidence="2 3">DSM 24574</strain>
    </source>
</reference>
<name>A0A1M5S1R0_9BACT</name>
<keyword evidence="3" id="KW-1185">Reference proteome</keyword>
<evidence type="ECO:0000313" key="3">
    <source>
        <dbReference type="Proteomes" id="UP000184212"/>
    </source>
</evidence>
<organism evidence="2 3">
    <name type="scientific">Chryseolinea serpens</name>
    <dbReference type="NCBI Taxonomy" id="947013"/>
    <lineage>
        <taxon>Bacteria</taxon>
        <taxon>Pseudomonadati</taxon>
        <taxon>Bacteroidota</taxon>
        <taxon>Cytophagia</taxon>
        <taxon>Cytophagales</taxon>
        <taxon>Fulvivirgaceae</taxon>
        <taxon>Chryseolinea</taxon>
    </lineage>
</organism>
<dbReference type="STRING" id="947013.SAMN04488109_3699"/>
<dbReference type="SUPFAM" id="SSF47781">
    <property type="entry name" value="RuvA domain 2-like"/>
    <property type="match status" value="3"/>
</dbReference>
<dbReference type="PANTHER" id="PTHR21180:SF32">
    <property type="entry name" value="ENDONUCLEASE_EXONUCLEASE_PHOSPHATASE FAMILY DOMAIN-CONTAINING PROTEIN 1"/>
    <property type="match status" value="1"/>
</dbReference>
<sequence>MMNQIQRWVRDYFGFSRSQVNAFLILLPLMMLIVFAPAAWKNYVLPRPYDDAEDRAMLDSLVAVWEAGLEKDKVDEKDPVAPSVFRFDPNTATVEQWRALGLSAASATRIAHYREKGGKFRVKADLLKIYGIDSAFYRRVFAYIALPENKTATDGKQNFWDKHPNESKESPFKKNIARFDINAADTAQLKSVYGIGEKLSQRILKYRDALGGFVTLEQLTEIYGLDTAVVARLKTKCVVLPDFRPDRININQADEKRLAAHPYLKSGAARIIVAYRFQHGEFTSLDDLRKIQGLDPKIIDKIAPYLTL</sequence>
<dbReference type="Pfam" id="PF12836">
    <property type="entry name" value="HHH_3"/>
    <property type="match status" value="3"/>
</dbReference>
<accession>A0A1M5S1R0</accession>
<protein>
    <submittedName>
        <fullName evidence="2">Competence protein ComEA helix-hairpin-helix repeat region</fullName>
    </submittedName>
</protein>
<dbReference type="AlphaFoldDB" id="A0A1M5S1R0"/>
<dbReference type="PANTHER" id="PTHR21180">
    <property type="entry name" value="ENDONUCLEASE/EXONUCLEASE/PHOSPHATASE FAMILY DOMAIN-CONTAINING PROTEIN 1"/>
    <property type="match status" value="1"/>
</dbReference>